<dbReference type="OrthoDB" id="10255964at2759"/>
<dbReference type="SMART" id="SM00326">
    <property type="entry name" value="SH3"/>
    <property type="match status" value="2"/>
</dbReference>
<dbReference type="GO" id="GO:0005737">
    <property type="term" value="C:cytoplasm"/>
    <property type="evidence" value="ECO:0007669"/>
    <property type="project" value="TreeGrafter"/>
</dbReference>
<organism evidence="6 7">
    <name type="scientific">Pycnonotus jocosus</name>
    <name type="common">Red-whiskered bulbul</name>
    <name type="synonym">Lanius jocosus</name>
    <dbReference type="NCBI Taxonomy" id="182897"/>
    <lineage>
        <taxon>Eukaryota</taxon>
        <taxon>Metazoa</taxon>
        <taxon>Chordata</taxon>
        <taxon>Craniata</taxon>
        <taxon>Vertebrata</taxon>
        <taxon>Euteleostomi</taxon>
        <taxon>Archelosauria</taxon>
        <taxon>Archosauria</taxon>
        <taxon>Dinosauria</taxon>
        <taxon>Saurischia</taxon>
        <taxon>Theropoda</taxon>
        <taxon>Coelurosauria</taxon>
        <taxon>Aves</taxon>
        <taxon>Neognathae</taxon>
        <taxon>Neoaves</taxon>
        <taxon>Telluraves</taxon>
        <taxon>Australaves</taxon>
        <taxon>Passeriformes</taxon>
        <taxon>Sylvioidea</taxon>
        <taxon>Pycnonotidae</taxon>
        <taxon>Pycnonotus</taxon>
    </lineage>
</organism>
<dbReference type="InterPro" id="IPR035758">
    <property type="entry name" value="NoxO1_SH3_2"/>
</dbReference>
<feature type="region of interest" description="Disordered" evidence="3">
    <location>
        <begin position="308"/>
        <end position="368"/>
    </location>
</feature>
<dbReference type="InterPro" id="IPR036871">
    <property type="entry name" value="PX_dom_sf"/>
</dbReference>
<keyword evidence="1 2" id="KW-0728">SH3 domain</keyword>
<accession>A0A7L2NKV7</accession>
<proteinExistence type="predicted"/>
<dbReference type="Gene3D" id="2.30.30.40">
    <property type="entry name" value="SH3 Domains"/>
    <property type="match status" value="2"/>
</dbReference>
<comment type="caution">
    <text evidence="6">The sequence shown here is derived from an EMBL/GenBank/DDBJ whole genome shotgun (WGS) entry which is preliminary data.</text>
</comment>
<dbReference type="GO" id="GO:0035091">
    <property type="term" value="F:phosphatidylinositol binding"/>
    <property type="evidence" value="ECO:0007669"/>
    <property type="project" value="InterPro"/>
</dbReference>
<evidence type="ECO:0000313" key="6">
    <source>
        <dbReference type="EMBL" id="NXR72424.1"/>
    </source>
</evidence>
<dbReference type="PANTHER" id="PTHR15706:SF10">
    <property type="entry name" value="NADPH OXIDASE ORGANIZER 1"/>
    <property type="match status" value="1"/>
</dbReference>
<dbReference type="Gene3D" id="3.30.1520.10">
    <property type="entry name" value="Phox-like domain"/>
    <property type="match status" value="1"/>
</dbReference>
<gene>
    <name evidence="6" type="primary">Noxo1</name>
    <name evidence="6" type="ORF">PYCJOC_R10741</name>
</gene>
<dbReference type="Pfam" id="PF00787">
    <property type="entry name" value="PX"/>
    <property type="match status" value="1"/>
</dbReference>
<dbReference type="SUPFAM" id="SSF64268">
    <property type="entry name" value="PX domain"/>
    <property type="match status" value="1"/>
</dbReference>
<protein>
    <submittedName>
        <fullName evidence="6">NOXO1 oxidase</fullName>
    </submittedName>
</protein>
<dbReference type="AlphaFoldDB" id="A0A7L2NKV7"/>
<feature type="compositionally biased region" description="Low complexity" evidence="3">
    <location>
        <begin position="402"/>
        <end position="416"/>
    </location>
</feature>
<evidence type="ECO:0000259" key="4">
    <source>
        <dbReference type="PROSITE" id="PS50002"/>
    </source>
</evidence>
<feature type="domain" description="SH3" evidence="4">
    <location>
        <begin position="156"/>
        <end position="218"/>
    </location>
</feature>
<dbReference type="FunFam" id="3.30.1520.10:FF:000040">
    <property type="entry name" value="NADPH oxidase organizer 1"/>
    <property type="match status" value="1"/>
</dbReference>
<name>A0A7L2NKV7_PYCJO</name>
<feature type="domain" description="SH3" evidence="4">
    <location>
        <begin position="230"/>
        <end position="289"/>
    </location>
</feature>
<evidence type="ECO:0000256" key="2">
    <source>
        <dbReference type="PROSITE-ProRule" id="PRU00192"/>
    </source>
</evidence>
<dbReference type="InterPro" id="IPR001683">
    <property type="entry name" value="PX_dom"/>
</dbReference>
<feature type="non-terminal residue" evidence="6">
    <location>
        <position position="457"/>
    </location>
</feature>
<dbReference type="SUPFAM" id="SSF50044">
    <property type="entry name" value="SH3-domain"/>
    <property type="match status" value="2"/>
</dbReference>
<evidence type="ECO:0000256" key="1">
    <source>
        <dbReference type="ARBA" id="ARBA00022443"/>
    </source>
</evidence>
<feature type="domain" description="PX" evidence="5">
    <location>
        <begin position="1"/>
        <end position="125"/>
    </location>
</feature>
<dbReference type="FunFam" id="2.30.30.40:FF:000233">
    <property type="entry name" value="NADPH oxidase organizer 1"/>
    <property type="match status" value="1"/>
</dbReference>
<evidence type="ECO:0000313" key="7">
    <source>
        <dbReference type="Proteomes" id="UP000535705"/>
    </source>
</evidence>
<dbReference type="GO" id="GO:0016176">
    <property type="term" value="F:superoxide-generating NADPH oxidase activator activity"/>
    <property type="evidence" value="ECO:0007669"/>
    <property type="project" value="TreeGrafter"/>
</dbReference>
<feature type="compositionally biased region" description="Low complexity" evidence="3">
    <location>
        <begin position="332"/>
        <end position="345"/>
    </location>
</feature>
<feature type="compositionally biased region" description="Low complexity" evidence="3">
    <location>
        <begin position="352"/>
        <end position="363"/>
    </location>
</feature>
<dbReference type="PROSITE" id="PS50002">
    <property type="entry name" value="SH3"/>
    <property type="match status" value="2"/>
</dbReference>
<evidence type="ECO:0000259" key="5">
    <source>
        <dbReference type="PROSITE" id="PS50195"/>
    </source>
</evidence>
<dbReference type="InterPro" id="IPR051228">
    <property type="entry name" value="NADPH_Oxidase/PX-Domain"/>
</dbReference>
<dbReference type="FunFam" id="2.30.30.40:FF:000219">
    <property type="entry name" value="NADPH oxidase organizer 1"/>
    <property type="match status" value="1"/>
</dbReference>
<dbReference type="InterPro" id="IPR036028">
    <property type="entry name" value="SH3-like_dom_sf"/>
</dbReference>
<dbReference type="Proteomes" id="UP000535705">
    <property type="component" value="Unassembled WGS sequence"/>
</dbReference>
<keyword evidence="7" id="KW-1185">Reference proteome</keyword>
<reference evidence="6 7" key="1">
    <citation type="submission" date="2019-09" db="EMBL/GenBank/DDBJ databases">
        <title>Bird 10,000 Genomes (B10K) Project - Family phase.</title>
        <authorList>
            <person name="Zhang G."/>
        </authorList>
    </citation>
    <scope>NUCLEOTIDE SEQUENCE [LARGE SCALE GENOMIC DNA]</scope>
    <source>
        <strain evidence="6">B10K-DU-002-42</strain>
        <tissue evidence="6">Muscle</tissue>
    </source>
</reference>
<dbReference type="EMBL" id="VWYP01004191">
    <property type="protein sequence ID" value="NXR72424.1"/>
    <property type="molecule type" value="Genomic_DNA"/>
</dbReference>
<evidence type="ECO:0000256" key="3">
    <source>
        <dbReference type="SAM" id="MobiDB-lite"/>
    </source>
</evidence>
<dbReference type="Pfam" id="PF14604">
    <property type="entry name" value="SH3_9"/>
    <property type="match status" value="1"/>
</dbReference>
<dbReference type="InterPro" id="IPR001452">
    <property type="entry name" value="SH3_domain"/>
</dbReference>
<dbReference type="GO" id="GO:0042554">
    <property type="term" value="P:superoxide anion generation"/>
    <property type="evidence" value="ECO:0007669"/>
    <property type="project" value="TreeGrafter"/>
</dbReference>
<dbReference type="CDD" id="cd12024">
    <property type="entry name" value="SH3_NoxO1_2"/>
    <property type="match status" value="1"/>
</dbReference>
<dbReference type="PANTHER" id="PTHR15706">
    <property type="entry name" value="SH3 MULTIPLE DOMAIN"/>
    <property type="match status" value="1"/>
</dbReference>
<sequence length="457" mass="51383">GKMSCNRYPVDVKAVGFMQCRKQKNYMMFVSWSDQNNILIYRTFEDFKKFHKELKKKFPTESGSLRSLPRFKGITMQHRKGGKLNRCLEILKLLETYSQELLKTDVKISRGEEVNQFFKAQTQDLDPSFPENSVVIMPSAFRREKNPQPLSITHPQASQSYRCIEAFETKDTKNKPFTVAQKEIVEVLIKDMTGWWLVENADKQIAWFPASYLEELDACEDIQSPFSSDEEGSLYFVVQAYEAQKADELSLNQGVVVEVLRRSNNGWWLIRYNGCTGYMPSLCLRPYQNPHRKLQTILSCGLNASSPNLCSPQPRGEPVPRPGPARQEHGGSPRSRSRSLPRASSTPELDLDSSSLSSGSSSDGDPRLAWKLDLSRSLPEVEQARSSKSPALRNRNDSGFVESSAAELSSSLADPELAADVPKVPARPSPQEILQRCSTVTKRAVQRSALQAASPIP</sequence>
<feature type="region of interest" description="Disordered" evidence="3">
    <location>
        <begin position="381"/>
        <end position="416"/>
    </location>
</feature>
<dbReference type="PROSITE" id="PS50195">
    <property type="entry name" value="PX"/>
    <property type="match status" value="1"/>
</dbReference>
<feature type="non-terminal residue" evidence="6">
    <location>
        <position position="1"/>
    </location>
</feature>